<comment type="caution">
    <text evidence="2">The sequence shown here is derived from an EMBL/GenBank/DDBJ whole genome shotgun (WGS) entry which is preliminary data.</text>
</comment>
<dbReference type="Pfam" id="PF00535">
    <property type="entry name" value="Glycos_transf_2"/>
    <property type="match status" value="1"/>
</dbReference>
<gene>
    <name evidence="2" type="ORF">CferDRAFT_1821</name>
</gene>
<dbReference type="PANTHER" id="PTHR22916:SF3">
    <property type="entry name" value="UDP-GLCNAC:BETAGAL BETA-1,3-N-ACETYLGLUCOSAMINYLTRANSFERASE-LIKE PROTEIN 1"/>
    <property type="match status" value="1"/>
</dbReference>
<dbReference type="PANTHER" id="PTHR22916">
    <property type="entry name" value="GLYCOSYLTRANSFERASE"/>
    <property type="match status" value="1"/>
</dbReference>
<feature type="domain" description="Glycosyltransferase 2-like" evidence="1">
    <location>
        <begin position="10"/>
        <end position="158"/>
    </location>
</feature>
<dbReference type="EMBL" id="AASE01000002">
    <property type="protein sequence ID" value="EAT59814.1"/>
    <property type="molecule type" value="Genomic_DNA"/>
</dbReference>
<organism evidence="2 3">
    <name type="scientific">Chlorobium ferrooxidans DSM 13031</name>
    <dbReference type="NCBI Taxonomy" id="377431"/>
    <lineage>
        <taxon>Bacteria</taxon>
        <taxon>Pseudomonadati</taxon>
        <taxon>Chlorobiota</taxon>
        <taxon>Chlorobiia</taxon>
        <taxon>Chlorobiales</taxon>
        <taxon>Chlorobiaceae</taxon>
        <taxon>Chlorobium/Pelodictyon group</taxon>
        <taxon>Chlorobium</taxon>
    </lineage>
</organism>
<evidence type="ECO:0000313" key="2">
    <source>
        <dbReference type="EMBL" id="EAT59814.1"/>
    </source>
</evidence>
<dbReference type="SUPFAM" id="SSF53448">
    <property type="entry name" value="Nucleotide-diphospho-sugar transferases"/>
    <property type="match status" value="1"/>
</dbReference>
<keyword evidence="3" id="KW-1185">Reference proteome</keyword>
<evidence type="ECO:0000313" key="3">
    <source>
        <dbReference type="Proteomes" id="UP000004162"/>
    </source>
</evidence>
<dbReference type="Gene3D" id="3.90.550.10">
    <property type="entry name" value="Spore Coat Polysaccharide Biosynthesis Protein SpsA, Chain A"/>
    <property type="match status" value="1"/>
</dbReference>
<dbReference type="InterPro" id="IPR029044">
    <property type="entry name" value="Nucleotide-diphossugar_trans"/>
</dbReference>
<proteinExistence type="predicted"/>
<dbReference type="OrthoDB" id="9815829at2"/>
<dbReference type="RefSeq" id="WP_006365592.1">
    <property type="nucleotide sequence ID" value="NZ_AASE01000002.1"/>
</dbReference>
<reference evidence="2 3" key="1">
    <citation type="submission" date="2006-07" db="EMBL/GenBank/DDBJ databases">
        <title>Annotation of the draft genome assembly of Chlorobium ferroxidans DSM 13031.</title>
        <authorList>
            <consortium name="US DOE Joint Genome Institute (JGI-ORNL)"/>
            <person name="Larimer F."/>
            <person name="Land M."/>
            <person name="Hauser L."/>
        </authorList>
    </citation>
    <scope>NUCLEOTIDE SEQUENCE [LARGE SCALE GENOMIC DNA]</scope>
    <source>
        <strain evidence="2 3">DSM 13031</strain>
    </source>
</reference>
<name>Q0YTT7_9CHLB</name>
<dbReference type="Proteomes" id="UP000004162">
    <property type="component" value="Unassembled WGS sequence"/>
</dbReference>
<dbReference type="InterPro" id="IPR001173">
    <property type="entry name" value="Glyco_trans_2-like"/>
</dbReference>
<sequence>MTVNPQITALLPTYKRPEYLRRAITSVLRQTYRDLQICVFDDASGDHTENVVSELQQNDLRIKYHCHSKNLGLIANYRYAFQSINTPYFSVLSDDDFLSENFYEKAIQVLDENPDIMFVVTNTIYIDENRELANHTKSDNSLKLFRDNMRFDAFHAGEIPYDWTAMVFRKEVANVYLDMDDRYDIAYDMRYILRAMARYHFAYLSIPGAFFTAHKKSISAARKNLDYAHVVVMMSRYVEIINDDKVDVYIKKRALFYMKKIMATDYYRSEVVRLLKAIIKNSCDRTDYTDSVVKRDIESLSFEGYTVTSKIFKHIYKSDLIGNIIKLVFGSYNSRNADKYRTDFTSLQNGEYRDLFKYINEISASCGEIVDIDEKQKTKLRDNVV</sequence>
<protein>
    <submittedName>
        <fullName evidence="2">Glycosyl transferase, family 2</fullName>
    </submittedName>
</protein>
<evidence type="ECO:0000259" key="1">
    <source>
        <dbReference type="Pfam" id="PF00535"/>
    </source>
</evidence>
<dbReference type="AlphaFoldDB" id="Q0YTT7"/>
<reference evidence="2 3" key="2">
    <citation type="submission" date="2006-07" db="EMBL/GenBank/DDBJ databases">
        <title>Sequencing of the draft genome and assembly of Chlorobium ferroxidans DSM 13031.</title>
        <authorList>
            <consortium name="US DOE Joint Genome Institute (JGI-PGF)"/>
            <person name="Copeland A."/>
            <person name="Lucas S."/>
            <person name="Lapidus A."/>
            <person name="Barry K."/>
            <person name="Glavina del Rio T."/>
            <person name="Dalin E."/>
            <person name="Tice H."/>
            <person name="Bruce D."/>
            <person name="Pitluck S."/>
            <person name="Richardson P."/>
        </authorList>
    </citation>
    <scope>NUCLEOTIDE SEQUENCE [LARGE SCALE GENOMIC DNA]</scope>
    <source>
        <strain evidence="2 3">DSM 13031</strain>
    </source>
</reference>
<accession>Q0YTT7</accession>
<dbReference type="GO" id="GO:0016758">
    <property type="term" value="F:hexosyltransferase activity"/>
    <property type="evidence" value="ECO:0007669"/>
    <property type="project" value="UniProtKB-ARBA"/>
</dbReference>
<keyword evidence="2" id="KW-0808">Transferase</keyword>